<evidence type="ECO:0000256" key="1">
    <source>
        <dbReference type="PROSITE-ProRule" id="PRU00169"/>
    </source>
</evidence>
<evidence type="ECO:0000313" key="5">
    <source>
        <dbReference type="Proteomes" id="UP000318010"/>
    </source>
</evidence>
<evidence type="ECO:0000313" key="4">
    <source>
        <dbReference type="EMBL" id="TWR25095.1"/>
    </source>
</evidence>
<dbReference type="PANTHER" id="PTHR37299:SF1">
    <property type="entry name" value="STAGE 0 SPORULATION PROTEIN A HOMOLOG"/>
    <property type="match status" value="1"/>
</dbReference>
<sequence length="254" mass="28990">MDILVIEDEVKTGKALMRMIQTIRPGSMLQGPLQKVSSAVAHLQQQPQPALIFMDIQLADGLSFEIFKQVEITCPVIFCTAFNEYALDAFRANGVDYILKPFSPDAIQAAFDKLDKLGLYQKAQQPDAALIAKLLQLHEPEWKQSFLVYHHGKYQPVPTDNIAYIFVRNETTTIVTNTGEQYAIDGSLEETSGQLDPKLFFRINRRYLVSFKAIKEVEHYFARKLLVKLIFSTEEKLLVGKDKATTFLNWLDKR</sequence>
<dbReference type="GO" id="GO:0003677">
    <property type="term" value="F:DNA binding"/>
    <property type="evidence" value="ECO:0007669"/>
    <property type="project" value="InterPro"/>
</dbReference>
<dbReference type="InterPro" id="IPR001789">
    <property type="entry name" value="Sig_transdc_resp-reg_receiver"/>
</dbReference>
<dbReference type="Proteomes" id="UP000318010">
    <property type="component" value="Unassembled WGS sequence"/>
</dbReference>
<dbReference type="OrthoDB" id="9787344at2"/>
<feature type="domain" description="HTH LytTR-type" evidence="3">
    <location>
        <begin position="146"/>
        <end position="218"/>
    </location>
</feature>
<dbReference type="InterPro" id="IPR046947">
    <property type="entry name" value="LytR-like"/>
</dbReference>
<organism evidence="4 5">
    <name type="scientific">Mucilaginibacter achroorhodeus</name>
    <dbReference type="NCBI Taxonomy" id="2599294"/>
    <lineage>
        <taxon>Bacteria</taxon>
        <taxon>Pseudomonadati</taxon>
        <taxon>Bacteroidota</taxon>
        <taxon>Sphingobacteriia</taxon>
        <taxon>Sphingobacteriales</taxon>
        <taxon>Sphingobacteriaceae</taxon>
        <taxon>Mucilaginibacter</taxon>
    </lineage>
</organism>
<keyword evidence="1" id="KW-0597">Phosphoprotein</keyword>
<comment type="caution">
    <text evidence="4">The sequence shown here is derived from an EMBL/GenBank/DDBJ whole genome shotgun (WGS) entry which is preliminary data.</text>
</comment>
<gene>
    <name evidence="4" type="ORF">FPZ42_14640</name>
</gene>
<protein>
    <submittedName>
        <fullName evidence="4">Response regulator transcription factor</fullName>
    </submittedName>
</protein>
<dbReference type="PROSITE" id="PS50930">
    <property type="entry name" value="HTH_LYTTR"/>
    <property type="match status" value="1"/>
</dbReference>
<dbReference type="Gene3D" id="3.40.50.2300">
    <property type="match status" value="1"/>
</dbReference>
<dbReference type="Gene3D" id="2.40.50.1020">
    <property type="entry name" value="LytTr DNA-binding domain"/>
    <property type="match status" value="1"/>
</dbReference>
<dbReference type="Pfam" id="PF04397">
    <property type="entry name" value="LytTR"/>
    <property type="match status" value="1"/>
</dbReference>
<feature type="domain" description="Response regulatory" evidence="2">
    <location>
        <begin position="2"/>
        <end position="115"/>
    </location>
</feature>
<dbReference type="InterPro" id="IPR007492">
    <property type="entry name" value="LytTR_DNA-bd_dom"/>
</dbReference>
<dbReference type="SMART" id="SM00850">
    <property type="entry name" value="LytTR"/>
    <property type="match status" value="1"/>
</dbReference>
<dbReference type="InterPro" id="IPR011006">
    <property type="entry name" value="CheY-like_superfamily"/>
</dbReference>
<name>A0A563U0C6_9SPHI</name>
<dbReference type="PROSITE" id="PS50110">
    <property type="entry name" value="RESPONSE_REGULATORY"/>
    <property type="match status" value="1"/>
</dbReference>
<evidence type="ECO:0000259" key="3">
    <source>
        <dbReference type="PROSITE" id="PS50930"/>
    </source>
</evidence>
<feature type="modified residue" description="4-aspartylphosphate" evidence="1">
    <location>
        <position position="55"/>
    </location>
</feature>
<dbReference type="GO" id="GO:0000156">
    <property type="term" value="F:phosphorelay response regulator activity"/>
    <property type="evidence" value="ECO:0007669"/>
    <property type="project" value="InterPro"/>
</dbReference>
<dbReference type="SMART" id="SM00448">
    <property type="entry name" value="REC"/>
    <property type="match status" value="1"/>
</dbReference>
<dbReference type="AlphaFoldDB" id="A0A563U0C6"/>
<dbReference type="Pfam" id="PF00072">
    <property type="entry name" value="Response_reg"/>
    <property type="match status" value="1"/>
</dbReference>
<dbReference type="PANTHER" id="PTHR37299">
    <property type="entry name" value="TRANSCRIPTIONAL REGULATOR-RELATED"/>
    <property type="match status" value="1"/>
</dbReference>
<dbReference type="SUPFAM" id="SSF52172">
    <property type="entry name" value="CheY-like"/>
    <property type="match status" value="1"/>
</dbReference>
<accession>A0A563U0C6</accession>
<proteinExistence type="predicted"/>
<dbReference type="EMBL" id="VOEI01000005">
    <property type="protein sequence ID" value="TWR25095.1"/>
    <property type="molecule type" value="Genomic_DNA"/>
</dbReference>
<reference evidence="4 5" key="1">
    <citation type="submission" date="2019-07" db="EMBL/GenBank/DDBJ databases">
        <authorList>
            <person name="Kim J."/>
        </authorList>
    </citation>
    <scope>NUCLEOTIDE SEQUENCE [LARGE SCALE GENOMIC DNA]</scope>
    <source>
        <strain evidence="4 5">MJ1a</strain>
    </source>
</reference>
<evidence type="ECO:0000259" key="2">
    <source>
        <dbReference type="PROSITE" id="PS50110"/>
    </source>
</evidence>
<keyword evidence="5" id="KW-1185">Reference proteome</keyword>